<evidence type="ECO:0000256" key="1">
    <source>
        <dbReference type="SAM" id="MobiDB-lite"/>
    </source>
</evidence>
<organism evidence="2 3">
    <name type="scientific">Phaeosphaeria nodorum (strain SN15 / ATCC MYA-4574 / FGSC 10173)</name>
    <name type="common">Glume blotch fungus</name>
    <name type="synonym">Parastagonospora nodorum</name>
    <dbReference type="NCBI Taxonomy" id="321614"/>
    <lineage>
        <taxon>Eukaryota</taxon>
        <taxon>Fungi</taxon>
        <taxon>Dikarya</taxon>
        <taxon>Ascomycota</taxon>
        <taxon>Pezizomycotina</taxon>
        <taxon>Dothideomycetes</taxon>
        <taxon>Pleosporomycetidae</taxon>
        <taxon>Pleosporales</taxon>
        <taxon>Pleosporineae</taxon>
        <taxon>Phaeosphaeriaceae</taxon>
        <taxon>Parastagonospora</taxon>
    </lineage>
</organism>
<proteinExistence type="predicted"/>
<keyword evidence="3" id="KW-1185">Reference proteome</keyword>
<reference evidence="3" key="1">
    <citation type="journal article" date="2021" name="BMC Genomics">
        <title>Chromosome-level genome assembly and manually-curated proteome of model necrotroph Parastagonospora nodorum Sn15 reveals a genome-wide trove of candidate effector homologs, and redundancy of virulence-related functions within an accessory chromosome.</title>
        <authorList>
            <person name="Bertazzoni S."/>
            <person name="Jones D.A.B."/>
            <person name="Phan H.T."/>
            <person name="Tan K.-C."/>
            <person name="Hane J.K."/>
        </authorList>
    </citation>
    <scope>NUCLEOTIDE SEQUENCE [LARGE SCALE GENOMIC DNA]</scope>
    <source>
        <strain evidence="3">SN15 / ATCC MYA-4574 / FGSC 10173)</strain>
    </source>
</reference>
<dbReference type="AlphaFoldDB" id="A0A7U2FCI8"/>
<feature type="compositionally biased region" description="Basic and acidic residues" evidence="1">
    <location>
        <begin position="77"/>
        <end position="86"/>
    </location>
</feature>
<sequence length="135" mass="14247">MSVLKSCFGTKSKPQQTPPAPQADDAEPKRLERRGTAYDQQLDARDARERERAKLKGSAKVKGKKVVEHPPMPEMPAKNEGKKGEEALSAGGASGADAGSGMTMGMGFNAAIVGGATGVGCIRRRRGGEVGRRRL</sequence>
<dbReference type="Proteomes" id="UP000663193">
    <property type="component" value="Chromosome 14"/>
</dbReference>
<protein>
    <submittedName>
        <fullName evidence="2">Uncharacterized protein</fullName>
    </submittedName>
</protein>
<feature type="region of interest" description="Disordered" evidence="1">
    <location>
        <begin position="1"/>
        <end position="102"/>
    </location>
</feature>
<dbReference type="EMBL" id="CP069036">
    <property type="protein sequence ID" value="QRD02727.1"/>
    <property type="molecule type" value="Genomic_DNA"/>
</dbReference>
<feature type="compositionally biased region" description="Basic and acidic residues" evidence="1">
    <location>
        <begin position="26"/>
        <end position="54"/>
    </location>
</feature>
<evidence type="ECO:0000313" key="3">
    <source>
        <dbReference type="Proteomes" id="UP000663193"/>
    </source>
</evidence>
<feature type="compositionally biased region" description="Low complexity" evidence="1">
    <location>
        <begin position="87"/>
        <end position="102"/>
    </location>
</feature>
<dbReference type="VEuPathDB" id="FungiDB:JI435_114620"/>
<accession>A0A7U2FCI8</accession>
<name>A0A7U2FCI8_PHANO</name>
<feature type="compositionally biased region" description="Basic residues" evidence="1">
    <location>
        <begin position="55"/>
        <end position="64"/>
    </location>
</feature>
<evidence type="ECO:0000313" key="2">
    <source>
        <dbReference type="EMBL" id="QRD02727.1"/>
    </source>
</evidence>
<gene>
    <name evidence="2" type="ORF">JI435_114620</name>
</gene>